<dbReference type="GO" id="GO:0005524">
    <property type="term" value="F:ATP binding"/>
    <property type="evidence" value="ECO:0007669"/>
    <property type="project" value="UniProtKB-KW"/>
</dbReference>
<gene>
    <name evidence="3" type="ORF">PRVXH_001211</name>
</gene>
<dbReference type="Gene3D" id="3.40.50.300">
    <property type="entry name" value="P-loop containing nucleotide triphosphate hydrolases"/>
    <property type="match status" value="1"/>
</dbReference>
<sequence length="333" mass="38613">MKKNPYLQMLDNDNYSTKIVTQRDHKKKLEDIYKAHPSLKKMEDEISSLQSDIANRLAMKFKGQQVTDLDEIKEKLAKVVNQKKRYLTKYSIETNYKEPNWKCAKCQDTGKVYKKNQVEPCACTKENFNALKQKSAGLPPKLVNATFKNADFSLYQDEDRVQALKVYRQVKDYLDTLTESIKEKGAFSDGLYIYGKTGVGKTFLLGCAANYLLQRQVAVKYLVYADLLDRIRQTYSQESGETESQILRKIITVPVLLIDDLGMEKNTEFSQKYLGQIIDSRYRNLLPTIITSNFTLLELEERTRNDMYGERVIWRCVETSNILELTGNLRRPN</sequence>
<dbReference type="RefSeq" id="WP_353894408.1">
    <property type="nucleotide sequence ID" value="NZ_CP159485.1"/>
</dbReference>
<keyword evidence="1" id="KW-0175">Coiled coil</keyword>
<dbReference type="InterPro" id="IPR027417">
    <property type="entry name" value="P-loop_NTPase"/>
</dbReference>
<dbReference type="PANTHER" id="PTHR30050:SF4">
    <property type="entry name" value="ATP-BINDING PROTEIN RV3427C IN INSERTION SEQUENCE-RELATED"/>
    <property type="match status" value="1"/>
</dbReference>
<dbReference type="Pfam" id="PF01695">
    <property type="entry name" value="IstB_IS21"/>
    <property type="match status" value="1"/>
</dbReference>
<feature type="domain" description="IstB-like ATP-binding" evidence="2">
    <location>
        <begin position="191"/>
        <end position="329"/>
    </location>
</feature>
<keyword evidence="3" id="KW-0067">ATP-binding</keyword>
<proteinExistence type="predicted"/>
<feature type="coiled-coil region" evidence="1">
    <location>
        <begin position="39"/>
        <end position="89"/>
    </location>
</feature>
<keyword evidence="3" id="KW-0547">Nucleotide-binding</keyword>
<reference evidence="3" key="2">
    <citation type="submission" date="2024-06" db="EMBL/GenBank/DDBJ databases">
        <authorList>
            <person name="Petrova K.O."/>
            <person name="Toshchakov S.V."/>
            <person name="Boltjanskaja Y.V."/>
            <person name="Kevbrin V.V."/>
        </authorList>
    </citation>
    <scope>NUCLEOTIDE SEQUENCE</scope>
    <source>
        <strain evidence="3">Z-710</strain>
    </source>
</reference>
<evidence type="ECO:0000313" key="3">
    <source>
        <dbReference type="EMBL" id="XCI29861.1"/>
    </source>
</evidence>
<dbReference type="EMBL" id="CP159485">
    <property type="protein sequence ID" value="XCI29861.1"/>
    <property type="molecule type" value="Genomic_DNA"/>
</dbReference>
<dbReference type="CDD" id="cd00009">
    <property type="entry name" value="AAA"/>
    <property type="match status" value="1"/>
</dbReference>
<evidence type="ECO:0000256" key="1">
    <source>
        <dbReference type="SAM" id="Coils"/>
    </source>
</evidence>
<protein>
    <submittedName>
        <fullName evidence="3">ATP-binding protein</fullName>
    </submittedName>
</protein>
<dbReference type="AlphaFoldDB" id="A0AAU8HWW5"/>
<evidence type="ECO:0000259" key="2">
    <source>
        <dbReference type="Pfam" id="PF01695"/>
    </source>
</evidence>
<dbReference type="SUPFAM" id="SSF52540">
    <property type="entry name" value="P-loop containing nucleoside triphosphate hydrolases"/>
    <property type="match status" value="1"/>
</dbReference>
<dbReference type="InterPro" id="IPR002611">
    <property type="entry name" value="IstB_ATP-bd"/>
</dbReference>
<dbReference type="PANTHER" id="PTHR30050">
    <property type="entry name" value="CHROMOSOMAL REPLICATION INITIATOR PROTEIN DNAA"/>
    <property type="match status" value="1"/>
</dbReference>
<reference evidence="3" key="1">
    <citation type="journal article" date="2018" name="Antonie Van Leeuwenhoek">
        <title>Proteinivorax hydrogeniformans sp. nov., an anaerobic, haloalkaliphilic bacterium fermenting proteinaceous compounds with high hydrogen production.</title>
        <authorList>
            <person name="Boltyanskaya Y."/>
            <person name="Detkova E."/>
            <person name="Pimenov N."/>
            <person name="Kevbrin V."/>
        </authorList>
    </citation>
    <scope>NUCLEOTIDE SEQUENCE</scope>
    <source>
        <strain evidence="3">Z-710</strain>
    </source>
</reference>
<name>A0AAU8HWW5_9FIRM</name>
<dbReference type="GO" id="GO:0006260">
    <property type="term" value="P:DNA replication"/>
    <property type="evidence" value="ECO:0007669"/>
    <property type="project" value="TreeGrafter"/>
</dbReference>
<accession>A0AAU8HWW5</accession>
<organism evidence="3">
    <name type="scientific">Proteinivorax hydrogeniformans</name>
    <dbReference type="NCBI Taxonomy" id="1826727"/>
    <lineage>
        <taxon>Bacteria</taxon>
        <taxon>Bacillati</taxon>
        <taxon>Bacillota</taxon>
        <taxon>Clostridia</taxon>
        <taxon>Eubacteriales</taxon>
        <taxon>Proteinivoracaceae</taxon>
        <taxon>Proteinivorax</taxon>
    </lineage>
</organism>